<proteinExistence type="predicted"/>
<dbReference type="AlphaFoldDB" id="A0A453GZJ0"/>
<name>A0A453GZJ0_AEGTS</name>
<evidence type="ECO:0000313" key="1">
    <source>
        <dbReference type="EnsemblPlants" id="AET4Gv20022300.7"/>
    </source>
</evidence>
<reference evidence="2" key="1">
    <citation type="journal article" date="2014" name="Science">
        <title>Ancient hybridizations among the ancestral genomes of bread wheat.</title>
        <authorList>
            <consortium name="International Wheat Genome Sequencing Consortium,"/>
            <person name="Marcussen T."/>
            <person name="Sandve S.R."/>
            <person name="Heier L."/>
            <person name="Spannagl M."/>
            <person name="Pfeifer M."/>
            <person name="Jakobsen K.S."/>
            <person name="Wulff B.B."/>
            <person name="Steuernagel B."/>
            <person name="Mayer K.F."/>
            <person name="Olsen O.A."/>
        </authorList>
    </citation>
    <scope>NUCLEOTIDE SEQUENCE [LARGE SCALE GENOMIC DNA]</scope>
    <source>
        <strain evidence="2">cv. AL8/78</strain>
    </source>
</reference>
<reference evidence="2" key="2">
    <citation type="journal article" date="2017" name="Nat. Plants">
        <title>The Aegilops tauschii genome reveals multiple impacts of transposons.</title>
        <authorList>
            <person name="Zhao G."/>
            <person name="Zou C."/>
            <person name="Li K."/>
            <person name="Wang K."/>
            <person name="Li T."/>
            <person name="Gao L."/>
            <person name="Zhang X."/>
            <person name="Wang H."/>
            <person name="Yang Z."/>
            <person name="Liu X."/>
            <person name="Jiang W."/>
            <person name="Mao L."/>
            <person name="Kong X."/>
            <person name="Jiao Y."/>
            <person name="Jia J."/>
        </authorList>
    </citation>
    <scope>NUCLEOTIDE SEQUENCE [LARGE SCALE GENOMIC DNA]</scope>
    <source>
        <strain evidence="2">cv. AL8/78</strain>
    </source>
</reference>
<sequence>MKGSKSDLPAVDRAVSPVTNLSQGFPPAPADILTTFFTNGNGVSS</sequence>
<reference evidence="1" key="5">
    <citation type="journal article" date="2021" name="G3 (Bethesda)">
        <title>Aegilops tauschii genome assembly Aet v5.0 features greater sequence contiguity and improved annotation.</title>
        <authorList>
            <person name="Wang L."/>
            <person name="Zhu T."/>
            <person name="Rodriguez J.C."/>
            <person name="Deal K.R."/>
            <person name="Dubcovsky J."/>
            <person name="McGuire P.E."/>
            <person name="Lux T."/>
            <person name="Spannagl M."/>
            <person name="Mayer K.F.X."/>
            <person name="Baldrich P."/>
            <person name="Meyers B.C."/>
            <person name="Huo N."/>
            <person name="Gu Y.Q."/>
            <person name="Zhou H."/>
            <person name="Devos K.M."/>
            <person name="Bennetzen J.L."/>
            <person name="Unver T."/>
            <person name="Budak H."/>
            <person name="Gulick P.J."/>
            <person name="Galiba G."/>
            <person name="Kalapos B."/>
            <person name="Nelson D.R."/>
            <person name="Li P."/>
            <person name="You F.M."/>
            <person name="Luo M.C."/>
            <person name="Dvorak J."/>
        </authorList>
    </citation>
    <scope>NUCLEOTIDE SEQUENCE [LARGE SCALE GENOMIC DNA]</scope>
    <source>
        <strain evidence="1">cv. AL8/78</strain>
    </source>
</reference>
<dbReference type="EnsemblPlants" id="AET4Gv20022300.7">
    <property type="protein sequence ID" value="AET4Gv20022300.7"/>
    <property type="gene ID" value="AET4Gv20022300"/>
</dbReference>
<dbReference type="Proteomes" id="UP000015105">
    <property type="component" value="Chromosome 4D"/>
</dbReference>
<accession>A0A453GZJ0</accession>
<protein>
    <submittedName>
        <fullName evidence="1">Uncharacterized protein</fullName>
    </submittedName>
</protein>
<evidence type="ECO:0000313" key="2">
    <source>
        <dbReference type="Proteomes" id="UP000015105"/>
    </source>
</evidence>
<organism evidence="1 2">
    <name type="scientific">Aegilops tauschii subsp. strangulata</name>
    <name type="common">Goatgrass</name>
    <dbReference type="NCBI Taxonomy" id="200361"/>
    <lineage>
        <taxon>Eukaryota</taxon>
        <taxon>Viridiplantae</taxon>
        <taxon>Streptophyta</taxon>
        <taxon>Embryophyta</taxon>
        <taxon>Tracheophyta</taxon>
        <taxon>Spermatophyta</taxon>
        <taxon>Magnoliopsida</taxon>
        <taxon>Liliopsida</taxon>
        <taxon>Poales</taxon>
        <taxon>Poaceae</taxon>
        <taxon>BOP clade</taxon>
        <taxon>Pooideae</taxon>
        <taxon>Triticodae</taxon>
        <taxon>Triticeae</taxon>
        <taxon>Triticinae</taxon>
        <taxon>Aegilops</taxon>
    </lineage>
</organism>
<dbReference type="Gramene" id="AET4Gv20022300.7">
    <property type="protein sequence ID" value="AET4Gv20022300.7"/>
    <property type="gene ID" value="AET4Gv20022300"/>
</dbReference>
<reference evidence="1" key="4">
    <citation type="submission" date="2019-03" db="UniProtKB">
        <authorList>
            <consortium name="EnsemblPlants"/>
        </authorList>
    </citation>
    <scope>IDENTIFICATION</scope>
</reference>
<reference evidence="1" key="3">
    <citation type="journal article" date="2017" name="Nature">
        <title>Genome sequence of the progenitor of the wheat D genome Aegilops tauschii.</title>
        <authorList>
            <person name="Luo M.C."/>
            <person name="Gu Y.Q."/>
            <person name="Puiu D."/>
            <person name="Wang H."/>
            <person name="Twardziok S.O."/>
            <person name="Deal K.R."/>
            <person name="Huo N."/>
            <person name="Zhu T."/>
            <person name="Wang L."/>
            <person name="Wang Y."/>
            <person name="McGuire P.E."/>
            <person name="Liu S."/>
            <person name="Long H."/>
            <person name="Ramasamy R.K."/>
            <person name="Rodriguez J.C."/>
            <person name="Van S.L."/>
            <person name="Yuan L."/>
            <person name="Wang Z."/>
            <person name="Xia Z."/>
            <person name="Xiao L."/>
            <person name="Anderson O.D."/>
            <person name="Ouyang S."/>
            <person name="Liang Y."/>
            <person name="Zimin A.V."/>
            <person name="Pertea G."/>
            <person name="Qi P."/>
            <person name="Bennetzen J.L."/>
            <person name="Dai X."/>
            <person name="Dawson M.W."/>
            <person name="Muller H.G."/>
            <person name="Kugler K."/>
            <person name="Rivarola-Duarte L."/>
            <person name="Spannagl M."/>
            <person name="Mayer K.F.X."/>
            <person name="Lu F.H."/>
            <person name="Bevan M.W."/>
            <person name="Leroy P."/>
            <person name="Li P."/>
            <person name="You F.M."/>
            <person name="Sun Q."/>
            <person name="Liu Z."/>
            <person name="Lyons E."/>
            <person name="Wicker T."/>
            <person name="Salzberg S.L."/>
            <person name="Devos K.M."/>
            <person name="Dvorak J."/>
        </authorList>
    </citation>
    <scope>NUCLEOTIDE SEQUENCE [LARGE SCALE GENOMIC DNA]</scope>
    <source>
        <strain evidence="1">cv. AL8/78</strain>
    </source>
</reference>
<keyword evidence="2" id="KW-1185">Reference proteome</keyword>